<name>A0A9P8I7M6_9PEZI</name>
<gene>
    <name evidence="1" type="ORF">FGG08_001048</name>
</gene>
<dbReference type="Proteomes" id="UP000698800">
    <property type="component" value="Unassembled WGS sequence"/>
</dbReference>
<reference evidence="1" key="1">
    <citation type="submission" date="2021-03" db="EMBL/GenBank/DDBJ databases">
        <title>Comparative genomics and phylogenomic investigation of the class Geoglossomycetes provide insights into ecological specialization and systematics.</title>
        <authorList>
            <person name="Melie T."/>
            <person name="Pirro S."/>
            <person name="Miller A.N."/>
            <person name="Quandt A."/>
        </authorList>
    </citation>
    <scope>NUCLEOTIDE SEQUENCE</scope>
    <source>
        <strain evidence="1">GBOQ0MN5Z8</strain>
    </source>
</reference>
<comment type="caution">
    <text evidence="1">The sequence shown here is derived from an EMBL/GenBank/DDBJ whole genome shotgun (WGS) entry which is preliminary data.</text>
</comment>
<dbReference type="EMBL" id="JAGHQL010000013">
    <property type="protein sequence ID" value="KAH0544819.1"/>
    <property type="molecule type" value="Genomic_DNA"/>
</dbReference>
<protein>
    <submittedName>
        <fullName evidence="1">Uncharacterized protein</fullName>
    </submittedName>
</protein>
<keyword evidence="2" id="KW-1185">Reference proteome</keyword>
<evidence type="ECO:0000313" key="2">
    <source>
        <dbReference type="Proteomes" id="UP000698800"/>
    </source>
</evidence>
<organism evidence="1 2">
    <name type="scientific">Glutinoglossum americanum</name>
    <dbReference type="NCBI Taxonomy" id="1670608"/>
    <lineage>
        <taxon>Eukaryota</taxon>
        <taxon>Fungi</taxon>
        <taxon>Dikarya</taxon>
        <taxon>Ascomycota</taxon>
        <taxon>Pezizomycotina</taxon>
        <taxon>Geoglossomycetes</taxon>
        <taxon>Geoglossales</taxon>
        <taxon>Geoglossaceae</taxon>
        <taxon>Glutinoglossum</taxon>
    </lineage>
</organism>
<dbReference type="AlphaFoldDB" id="A0A9P8I7M6"/>
<accession>A0A9P8I7M6</accession>
<proteinExistence type="predicted"/>
<sequence length="191" mass="20243">MSGEASFAIEKIRTLGLYPVYTKKIQYEPCSPTSPTARYFSSGLKETHVAAFILSLAVQVFAVAESPQSPIGDAAASGDPPTPASLRDAKVRLRDSKEILGGVEGRRVDMVGFIGIAVGLARKKRCVTCSLSSSFTTTAAAPAVYEKDLDDGRLSNPLVELVVVPMICFNESSASYEARAALLGDLVPEAL</sequence>
<evidence type="ECO:0000313" key="1">
    <source>
        <dbReference type="EMBL" id="KAH0544819.1"/>
    </source>
</evidence>